<keyword evidence="3" id="KW-1185">Reference proteome</keyword>
<dbReference type="AlphaFoldDB" id="A0A3P7P3R8"/>
<organism evidence="2 3">
    <name type="scientific">Dibothriocephalus latus</name>
    <name type="common">Fish tapeworm</name>
    <name type="synonym">Diphyllobothrium latum</name>
    <dbReference type="NCBI Taxonomy" id="60516"/>
    <lineage>
        <taxon>Eukaryota</taxon>
        <taxon>Metazoa</taxon>
        <taxon>Spiralia</taxon>
        <taxon>Lophotrochozoa</taxon>
        <taxon>Platyhelminthes</taxon>
        <taxon>Cestoda</taxon>
        <taxon>Eucestoda</taxon>
        <taxon>Diphyllobothriidea</taxon>
        <taxon>Diphyllobothriidae</taxon>
        <taxon>Dibothriocephalus</taxon>
    </lineage>
</organism>
<dbReference type="GO" id="GO:0097546">
    <property type="term" value="C:ciliary base"/>
    <property type="evidence" value="ECO:0007669"/>
    <property type="project" value="TreeGrafter"/>
</dbReference>
<dbReference type="PROSITE" id="PS50005">
    <property type="entry name" value="TPR"/>
    <property type="match status" value="1"/>
</dbReference>
<dbReference type="GO" id="GO:0042073">
    <property type="term" value="P:intraciliary transport"/>
    <property type="evidence" value="ECO:0007669"/>
    <property type="project" value="TreeGrafter"/>
</dbReference>
<dbReference type="GO" id="GO:0097730">
    <property type="term" value="C:non-motile cilium"/>
    <property type="evidence" value="ECO:0007669"/>
    <property type="project" value="TreeGrafter"/>
</dbReference>
<dbReference type="Proteomes" id="UP000281553">
    <property type="component" value="Unassembled WGS sequence"/>
</dbReference>
<dbReference type="GO" id="GO:0019894">
    <property type="term" value="F:kinesin binding"/>
    <property type="evidence" value="ECO:0007669"/>
    <property type="project" value="TreeGrafter"/>
</dbReference>
<reference evidence="2 3" key="1">
    <citation type="submission" date="2018-11" db="EMBL/GenBank/DDBJ databases">
        <authorList>
            <consortium name="Pathogen Informatics"/>
        </authorList>
    </citation>
    <scope>NUCLEOTIDE SEQUENCE [LARGE SCALE GENOMIC DNA]</scope>
</reference>
<dbReference type="InterPro" id="IPR011990">
    <property type="entry name" value="TPR-like_helical_dom_sf"/>
</dbReference>
<evidence type="ECO:0000256" key="1">
    <source>
        <dbReference type="PROSITE-ProRule" id="PRU00339"/>
    </source>
</evidence>
<dbReference type="InterPro" id="IPR019734">
    <property type="entry name" value="TPR_rpt"/>
</dbReference>
<proteinExistence type="predicted"/>
<name>A0A3P7P3R8_DIBLA</name>
<dbReference type="GO" id="GO:1905515">
    <property type="term" value="P:non-motile cilium assembly"/>
    <property type="evidence" value="ECO:0007669"/>
    <property type="project" value="TreeGrafter"/>
</dbReference>
<dbReference type="Gene3D" id="1.25.40.10">
    <property type="entry name" value="Tetratricopeptide repeat domain"/>
    <property type="match status" value="1"/>
</dbReference>
<dbReference type="SUPFAM" id="SSF48452">
    <property type="entry name" value="TPR-like"/>
    <property type="match status" value="1"/>
</dbReference>
<feature type="repeat" description="TPR" evidence="1">
    <location>
        <begin position="7"/>
        <end position="40"/>
    </location>
</feature>
<evidence type="ECO:0000313" key="3">
    <source>
        <dbReference type="Proteomes" id="UP000281553"/>
    </source>
</evidence>
<keyword evidence="1" id="KW-0802">TPR repeat</keyword>
<dbReference type="GO" id="GO:0005814">
    <property type="term" value="C:centriole"/>
    <property type="evidence" value="ECO:0007669"/>
    <property type="project" value="TreeGrafter"/>
</dbReference>
<sequence>MTGQSSIGTLVNKGNVLFKQKLYERARDCYREALQDDPTCVEALYNFGLTAKQLDRLDEALDAFYKIHAILRNNVLVMYQMMDIYEKMEDTAQAQDWFLQIHGIISSDPFLLQRCGDNFERAGDKSQAFSYYYDSFKYYPCNFDVIEWLGAYYIESQFCEKSITYFERAALMQ</sequence>
<dbReference type="EMBL" id="UYRU01060633">
    <property type="protein sequence ID" value="VDN14872.1"/>
    <property type="molecule type" value="Genomic_DNA"/>
</dbReference>
<dbReference type="SMART" id="SM00028">
    <property type="entry name" value="TPR"/>
    <property type="match status" value="2"/>
</dbReference>
<dbReference type="PANTHER" id="PTHR44117">
    <property type="entry name" value="INTRAFLAGELLAR TRANSPORT PROTEIN 88 HOMOLOG"/>
    <property type="match status" value="1"/>
</dbReference>
<gene>
    <name evidence="2" type="ORF">DILT_LOCUS10703</name>
</gene>
<accession>A0A3P7P3R8</accession>
<dbReference type="Pfam" id="PF13432">
    <property type="entry name" value="TPR_16"/>
    <property type="match status" value="1"/>
</dbReference>
<dbReference type="PANTHER" id="PTHR44117:SF1">
    <property type="entry name" value="INTRAFLAGELLAR TRANSPORT PROTEIN 88 HOMOLOG"/>
    <property type="match status" value="1"/>
</dbReference>
<evidence type="ECO:0000313" key="2">
    <source>
        <dbReference type="EMBL" id="VDN14872.1"/>
    </source>
</evidence>
<dbReference type="GO" id="GO:0036064">
    <property type="term" value="C:ciliary basal body"/>
    <property type="evidence" value="ECO:0007669"/>
    <property type="project" value="TreeGrafter"/>
</dbReference>
<protein>
    <submittedName>
        <fullName evidence="2">Uncharacterized protein</fullName>
    </submittedName>
</protein>
<dbReference type="OrthoDB" id="1926212at2759"/>